<dbReference type="InterPro" id="IPR035983">
    <property type="entry name" value="Hect_E3_ubiquitin_ligase"/>
</dbReference>
<proteinExistence type="predicted"/>
<feature type="region of interest" description="Disordered" evidence="1">
    <location>
        <begin position="44"/>
        <end position="76"/>
    </location>
</feature>
<keyword evidence="2" id="KW-1185">Reference proteome</keyword>
<dbReference type="GeneID" id="106817931"/>
<dbReference type="RefSeq" id="XP_014678127.1">
    <property type="nucleotide sequence ID" value="XM_014822641.1"/>
</dbReference>
<accession>A0ABM1F106</accession>
<dbReference type="Gene3D" id="3.90.1750.10">
    <property type="entry name" value="Hect, E3 ligase catalytic domains"/>
    <property type="match status" value="1"/>
</dbReference>
<reference evidence="3" key="1">
    <citation type="submission" date="2025-08" db="UniProtKB">
        <authorList>
            <consortium name="RefSeq"/>
        </authorList>
    </citation>
    <scope>IDENTIFICATION</scope>
</reference>
<evidence type="ECO:0000313" key="3">
    <source>
        <dbReference type="RefSeq" id="XP_014678127.1"/>
    </source>
</evidence>
<gene>
    <name evidence="3" type="primary">LOC106817931</name>
</gene>
<feature type="compositionally biased region" description="Polar residues" evidence="1">
    <location>
        <begin position="45"/>
        <end position="67"/>
    </location>
</feature>
<dbReference type="Proteomes" id="UP000695022">
    <property type="component" value="Unplaced"/>
</dbReference>
<organism evidence="2 3">
    <name type="scientific">Priapulus caudatus</name>
    <name type="common">Priapulid worm</name>
    <dbReference type="NCBI Taxonomy" id="37621"/>
    <lineage>
        <taxon>Eukaryota</taxon>
        <taxon>Metazoa</taxon>
        <taxon>Ecdysozoa</taxon>
        <taxon>Scalidophora</taxon>
        <taxon>Priapulida</taxon>
        <taxon>Priapulimorpha</taxon>
        <taxon>Priapulimorphida</taxon>
        <taxon>Priapulidae</taxon>
        <taxon>Priapulus</taxon>
    </lineage>
</organism>
<sequence>MMREHYRTNHSAEHYDSDDDGSLQELLEQPAQVNVEGRTHGLRQATPSEQQQVTPATPSGPQQTALATPSELHAADRSGHCKSTACSRPLRPLQVNCMQQAAPTTPSELHAAGSPAAQLLHTPREIRRQREIARVKLRQHKVAVMHFTDEDAWEDSDCAYTIFVSRLTVVEDAFRSGTTLSFREKIAWPLVVCFNTEVRVDQGGPQREFLSLVLKTIETIVMSQVAQVDVEKFFVAGIYCAISIVQAEICPPFVLTVQQAASHQWAREFLDGLEALKVNTLLADNDIARLFTHAPLSAARVITLFQCDFSPVGTSRRYQEDGHGV</sequence>
<dbReference type="SUPFAM" id="SSF56204">
    <property type="entry name" value="Hect, E3 ligase catalytic domain"/>
    <property type="match status" value="1"/>
</dbReference>
<evidence type="ECO:0000256" key="1">
    <source>
        <dbReference type="SAM" id="MobiDB-lite"/>
    </source>
</evidence>
<evidence type="ECO:0000313" key="2">
    <source>
        <dbReference type="Proteomes" id="UP000695022"/>
    </source>
</evidence>
<feature type="compositionally biased region" description="Basic and acidic residues" evidence="1">
    <location>
        <begin position="1"/>
        <end position="15"/>
    </location>
</feature>
<feature type="region of interest" description="Disordered" evidence="1">
    <location>
        <begin position="1"/>
        <end position="20"/>
    </location>
</feature>
<name>A0ABM1F106_PRICU</name>
<protein>
    <submittedName>
        <fullName evidence="3">Uncharacterized protein LOC106817931 isoform X1</fullName>
    </submittedName>
</protein>